<sequence length="456" mass="48785">MVDLPGPRAASARPEGNPAALSRRGLLRASLASAAVLLGGGALAGCGSAAAASDPRTVRMWDLFSGADGALLDELIGVAGPDMPGTRVERTVLEWGPPYYTKLAMASAGGRGPDVAVSHMSRLAGYAPLGLLDSWDTGLLAEFGVREQDFADAVWNRTQYRGRTYAVPLDTHPFIVFYHPDTARKAGLLTGAGDLDLDAFAGPERFVEAGRELAKASGRQGIAFGYVNDTAQGWRLFYGLYRQTGNDFDLPVGGRVTANVDAMTEVIAFMRKLVDGRVNPRRLDYPAAIAAFTNRQTGMILSGEWELGTFRAADPEVGAAPFPTVFGTPAVYADSHSFVLPRRPDPDEAHRRRTHQAVAAILKAGQVWAKAGHIPAYQPVTRTRDYARLEPQSRYAVAADHVVLDPAVWFAGAGSDFQNSMSQVLQRAVLDGLAPDRAARAMVDRINTALSQPSPA</sequence>
<dbReference type="PROSITE" id="PS51318">
    <property type="entry name" value="TAT"/>
    <property type="match status" value="1"/>
</dbReference>
<dbReference type="InterPro" id="IPR006059">
    <property type="entry name" value="SBP"/>
</dbReference>
<keyword evidence="3" id="KW-1185">Reference proteome</keyword>
<dbReference type="EMBL" id="JACJIE010000013">
    <property type="protein sequence ID" value="MBA8946416.1"/>
    <property type="molecule type" value="Genomic_DNA"/>
</dbReference>
<protein>
    <submittedName>
        <fullName evidence="2">ABC transporter substrate-binding protein</fullName>
    </submittedName>
    <submittedName>
        <fullName evidence="1">Multiple sugar transport system substrate-binding protein</fullName>
    </submittedName>
</protein>
<dbReference type="Pfam" id="PF01547">
    <property type="entry name" value="SBP_bac_1"/>
    <property type="match status" value="1"/>
</dbReference>
<evidence type="ECO:0000313" key="1">
    <source>
        <dbReference type="EMBL" id="MBA8946416.1"/>
    </source>
</evidence>
<dbReference type="SUPFAM" id="SSF53850">
    <property type="entry name" value="Periplasmic binding protein-like II"/>
    <property type="match status" value="1"/>
</dbReference>
<dbReference type="RefSeq" id="WP_142197443.1">
    <property type="nucleotide sequence ID" value="NZ_BMSU01000017.1"/>
</dbReference>
<evidence type="ECO:0000313" key="3">
    <source>
        <dbReference type="Proteomes" id="UP000316215"/>
    </source>
</evidence>
<dbReference type="Proteomes" id="UP000316215">
    <property type="component" value="Chromosome"/>
</dbReference>
<evidence type="ECO:0000313" key="2">
    <source>
        <dbReference type="EMBL" id="QDI67308.1"/>
    </source>
</evidence>
<dbReference type="AlphaFoldDB" id="A0A514JKA2"/>
<dbReference type="PANTHER" id="PTHR43649">
    <property type="entry name" value="ARABINOSE-BINDING PROTEIN-RELATED"/>
    <property type="match status" value="1"/>
</dbReference>
<dbReference type="PANTHER" id="PTHR43649:SF14">
    <property type="entry name" value="BLR3389 PROTEIN"/>
    <property type="match status" value="1"/>
</dbReference>
<keyword evidence="1" id="KW-0762">Sugar transport</keyword>
<dbReference type="Proteomes" id="UP000530412">
    <property type="component" value="Unassembled WGS sequence"/>
</dbReference>
<dbReference type="Gene3D" id="3.40.190.10">
    <property type="entry name" value="Periplasmic binding protein-like II"/>
    <property type="match status" value="1"/>
</dbReference>
<gene>
    <name evidence="2" type="ORF">CD934_00375</name>
    <name evidence="1" type="ORF">FHS33_004869</name>
</gene>
<reference evidence="2 3" key="1">
    <citation type="submission" date="2017-07" db="EMBL/GenBank/DDBJ databases">
        <title>The Complete Genome of Streptomyces asterosporus-ZSY.</title>
        <authorList>
            <person name="Zhang S."/>
        </authorList>
    </citation>
    <scope>NUCLEOTIDE SEQUENCE [LARGE SCALE GENOMIC DNA]</scope>
    <source>
        <strain evidence="2 3">DSM 41452</strain>
    </source>
</reference>
<dbReference type="OrthoDB" id="4393730at2"/>
<reference evidence="1 4" key="2">
    <citation type="submission" date="2020-08" db="EMBL/GenBank/DDBJ databases">
        <title>Genomic Encyclopedia of Type Strains, Phase III (KMG-III): the genomes of soil and plant-associated and newly described type strains.</title>
        <authorList>
            <person name="Whitman W."/>
        </authorList>
    </citation>
    <scope>NUCLEOTIDE SEQUENCE [LARGE SCALE GENOMIC DNA]</scope>
    <source>
        <strain evidence="1 4">CECT 3271</strain>
    </source>
</reference>
<dbReference type="KEGG" id="sast:CD934_00375"/>
<keyword evidence="1" id="KW-0813">Transport</keyword>
<accession>A0A514JKA2</accession>
<dbReference type="EMBL" id="CP022310">
    <property type="protein sequence ID" value="QDI67308.1"/>
    <property type="molecule type" value="Genomic_DNA"/>
</dbReference>
<dbReference type="InterPro" id="IPR050490">
    <property type="entry name" value="Bact_solute-bd_prot1"/>
</dbReference>
<evidence type="ECO:0000313" key="4">
    <source>
        <dbReference type="Proteomes" id="UP000530412"/>
    </source>
</evidence>
<name>A0A514JKA2_9ACTN</name>
<proteinExistence type="predicted"/>
<organism evidence="2 3">
    <name type="scientific">Streptomyces calvus</name>
    <dbReference type="NCBI Taxonomy" id="67282"/>
    <lineage>
        <taxon>Bacteria</taxon>
        <taxon>Bacillati</taxon>
        <taxon>Actinomycetota</taxon>
        <taxon>Actinomycetes</taxon>
        <taxon>Kitasatosporales</taxon>
        <taxon>Streptomycetaceae</taxon>
        <taxon>Streptomyces</taxon>
    </lineage>
</organism>
<dbReference type="InterPro" id="IPR006311">
    <property type="entry name" value="TAT_signal"/>
</dbReference>